<dbReference type="Gene3D" id="1.10.260.160">
    <property type="match status" value="1"/>
</dbReference>
<name>A0A0D8BMJ6_9ACTN</name>
<dbReference type="PANTHER" id="PTHR34853:SF1">
    <property type="entry name" value="LIPASE 5"/>
    <property type="match status" value="1"/>
</dbReference>
<dbReference type="PATRIC" id="fig|1502723.3.peg.552"/>
<dbReference type="SUPFAM" id="SSF53474">
    <property type="entry name" value="alpha/beta-Hydrolases"/>
    <property type="match status" value="1"/>
</dbReference>
<dbReference type="EMBL" id="JYFN01000002">
    <property type="protein sequence ID" value="KJE25366.1"/>
    <property type="molecule type" value="Genomic_DNA"/>
</dbReference>
<sequence>MISSERLRVLSAAQVRAVLTASGFDADPAVVRAGVVTYRLVYRTIDPRGRATTASGLLALPATGDRRLRVVSYTHGTEIARADAPSTATDLAADGWGQAPALTYAAAGFAAAAPDYLGLGVGPGPHPWMDVPSEVSASLDLLRATRTFVATQGRTVDPRVLVTGFSQGASAATGLGAALQAGADPSLRLGALAPVSGAYDFRSVELPALLDGRVEWPYGVGYTAYLLVAFNRLHHLYDTPAEVFRDPSVEALFDGEHSGQQFVAGLPASIDALLTPRGAELVHHPRGRLAAALAVADATCSTPPGPRSLPRSLPAPVRLYVGGADTQVPRANSEHCRAALRGHGVDAPIVDLGAGVDHLGSNRAGTAAVVRWLLTPGGPR</sequence>
<proteinExistence type="predicted"/>
<gene>
    <name evidence="1" type="ORF">FF36_00499</name>
</gene>
<reference evidence="2" key="1">
    <citation type="submission" date="2015-02" db="EMBL/GenBank/DDBJ databases">
        <title>Draft Genome of Frankia sp. CpI1-S.</title>
        <authorList>
            <person name="Oshone R.T."/>
            <person name="Ngom M."/>
            <person name="Ghodhbane-Gtari F."/>
            <person name="Gtari M."/>
            <person name="Morris K."/>
            <person name="Thomas K."/>
            <person name="Sen A."/>
            <person name="Tisa L.S."/>
        </authorList>
    </citation>
    <scope>NUCLEOTIDE SEQUENCE [LARGE SCALE GENOMIC DNA]</scope>
    <source>
        <strain evidence="2">CpI1-S</strain>
    </source>
</reference>
<dbReference type="Gene3D" id="3.40.50.1820">
    <property type="entry name" value="alpha/beta hydrolase"/>
    <property type="match status" value="1"/>
</dbReference>
<dbReference type="Proteomes" id="UP000032545">
    <property type="component" value="Unassembled WGS sequence"/>
</dbReference>
<organism evidence="1 2">
    <name type="scientific">Frankia torreyi</name>
    <dbReference type="NCBI Taxonomy" id="1856"/>
    <lineage>
        <taxon>Bacteria</taxon>
        <taxon>Bacillati</taxon>
        <taxon>Actinomycetota</taxon>
        <taxon>Actinomycetes</taxon>
        <taxon>Frankiales</taxon>
        <taxon>Frankiaceae</taxon>
        <taxon>Frankia</taxon>
    </lineage>
</organism>
<dbReference type="AlphaFoldDB" id="A0A0D8BMJ6"/>
<dbReference type="InterPro" id="IPR005152">
    <property type="entry name" value="Lipase_secreted"/>
</dbReference>
<dbReference type="InterPro" id="IPR029058">
    <property type="entry name" value="AB_hydrolase_fold"/>
</dbReference>
<keyword evidence="2" id="KW-1185">Reference proteome</keyword>
<protein>
    <recommendedName>
        <fullName evidence="3">Secretory lipase</fullName>
    </recommendedName>
</protein>
<evidence type="ECO:0000313" key="1">
    <source>
        <dbReference type="EMBL" id="KJE25366.1"/>
    </source>
</evidence>
<evidence type="ECO:0000313" key="2">
    <source>
        <dbReference type="Proteomes" id="UP000032545"/>
    </source>
</evidence>
<dbReference type="GO" id="GO:0016042">
    <property type="term" value="P:lipid catabolic process"/>
    <property type="evidence" value="ECO:0007669"/>
    <property type="project" value="InterPro"/>
</dbReference>
<reference evidence="1 2" key="2">
    <citation type="journal article" date="2016" name="Genome Announc.">
        <title>Permanent Draft Genome Sequences for Two Variants of Frankia sp. Strain CpI1, the First Frankia Strain Isolated from Root Nodules of Comptonia peregrina.</title>
        <authorList>
            <person name="Oshone R."/>
            <person name="Hurst S.G.IV."/>
            <person name="Abebe-Akele F."/>
            <person name="Simpson S."/>
            <person name="Morris K."/>
            <person name="Thomas W.K."/>
            <person name="Tisa L.S."/>
        </authorList>
    </citation>
    <scope>NUCLEOTIDE SEQUENCE [LARGE SCALE GENOMIC DNA]</scope>
    <source>
        <strain evidence="2">CpI1-S</strain>
    </source>
</reference>
<comment type="caution">
    <text evidence="1">The sequence shown here is derived from an EMBL/GenBank/DDBJ whole genome shotgun (WGS) entry which is preliminary data.</text>
</comment>
<dbReference type="PANTHER" id="PTHR34853">
    <property type="match status" value="1"/>
</dbReference>
<dbReference type="OrthoDB" id="4857813at2"/>
<dbReference type="GO" id="GO:0004806">
    <property type="term" value="F:triacylglycerol lipase activity"/>
    <property type="evidence" value="ECO:0007669"/>
    <property type="project" value="InterPro"/>
</dbReference>
<evidence type="ECO:0008006" key="3">
    <source>
        <dbReference type="Google" id="ProtNLM"/>
    </source>
</evidence>
<dbReference type="PIRSF" id="PIRSF029171">
    <property type="entry name" value="Esterase_LipA"/>
    <property type="match status" value="1"/>
</dbReference>
<accession>A0A0D8BMJ6</accession>